<dbReference type="eggNOG" id="COG1672">
    <property type="taxonomic scope" value="Bacteria"/>
</dbReference>
<dbReference type="KEGG" id="gob:Gobs_3444"/>
<dbReference type="HOGENOM" id="CLU_254839_0_0_11"/>
<evidence type="ECO:0000313" key="7">
    <source>
        <dbReference type="Proteomes" id="UP000001382"/>
    </source>
</evidence>
<gene>
    <name evidence="6" type="ordered locus">Gobs_3444</name>
</gene>
<dbReference type="InterPro" id="IPR015943">
    <property type="entry name" value="WD40/YVTN_repeat-like_dom_sf"/>
</dbReference>
<accession>D2SB09</accession>
<dbReference type="SUPFAM" id="SSF52540">
    <property type="entry name" value="P-loop containing nucleoside triphosphate hydrolases"/>
    <property type="match status" value="1"/>
</dbReference>
<dbReference type="InterPro" id="IPR027417">
    <property type="entry name" value="P-loop_NTPase"/>
</dbReference>
<dbReference type="eggNOG" id="COG2706">
    <property type="taxonomic scope" value="Bacteria"/>
</dbReference>
<keyword evidence="7" id="KW-1185">Reference proteome</keyword>
<name>D2SB09_GEOOG</name>
<evidence type="ECO:0000313" key="6">
    <source>
        <dbReference type="EMBL" id="ADB76044.1"/>
    </source>
</evidence>
<dbReference type="Pfam" id="PF20703">
    <property type="entry name" value="nSTAND1"/>
    <property type="match status" value="1"/>
</dbReference>
<reference evidence="6 7" key="1">
    <citation type="journal article" date="2010" name="Stand. Genomic Sci.">
        <title>Complete genome sequence of Geodermatophilus obscurus type strain (G-20).</title>
        <authorList>
            <person name="Ivanova N."/>
            <person name="Sikorski J."/>
            <person name="Jando M."/>
            <person name="Munk C."/>
            <person name="Lapidus A."/>
            <person name="Glavina Del Rio T."/>
            <person name="Copeland A."/>
            <person name="Tice H."/>
            <person name="Cheng J.-F."/>
            <person name="Lucas S."/>
            <person name="Chen F."/>
            <person name="Nolan M."/>
            <person name="Bruce D."/>
            <person name="Goodwin L."/>
            <person name="Pitluck S."/>
            <person name="Mavromatis K."/>
            <person name="Mikhailova N."/>
            <person name="Pati A."/>
            <person name="Chen A."/>
            <person name="Palaniappan K."/>
            <person name="Land M."/>
            <person name="Hauser L."/>
            <person name="Chang Y.-J."/>
            <person name="Jeffries C.D."/>
            <person name="Meincke L."/>
            <person name="Brettin T."/>
            <person name="Detter J.C."/>
            <person name="Detter J.C."/>
            <person name="Rohde M."/>
            <person name="Goeker M."/>
            <person name="Bristow J."/>
            <person name="Eisen J.A."/>
            <person name="Markowitz V."/>
            <person name="Hugenholtz P."/>
            <person name="Kyrpides N.C."/>
            <person name="Klenk H.-P."/>
        </authorList>
    </citation>
    <scope>NUCLEOTIDE SEQUENCE [LARGE SCALE GENOMIC DNA]</scope>
    <source>
        <strain evidence="7">ATCC 25078 / DSM 43160 / JCM 3152 / KCC A-0152 / KCTC 9177 / NBRC 13315 / NRRL B-3577 / G-20</strain>
    </source>
</reference>
<dbReference type="PROSITE" id="PS50082">
    <property type="entry name" value="WD_REPEATS_2"/>
    <property type="match status" value="1"/>
</dbReference>
<dbReference type="InterPro" id="IPR001680">
    <property type="entry name" value="WD40_rpt"/>
</dbReference>
<dbReference type="InterPro" id="IPR009003">
    <property type="entry name" value="Peptidase_S1_PA"/>
</dbReference>
<evidence type="ECO:0000256" key="1">
    <source>
        <dbReference type="ARBA" id="ARBA00022574"/>
    </source>
</evidence>
<reference evidence="7" key="2">
    <citation type="submission" date="2010-01" db="EMBL/GenBank/DDBJ databases">
        <title>The complete genome of Geodermatophilus obscurus DSM 43160.</title>
        <authorList>
            <consortium name="US DOE Joint Genome Institute (JGI-PGF)"/>
            <person name="Lucas S."/>
            <person name="Copeland A."/>
            <person name="Lapidus A."/>
            <person name="Glavina del Rio T."/>
            <person name="Dalin E."/>
            <person name="Tice H."/>
            <person name="Bruce D."/>
            <person name="Goodwin L."/>
            <person name="Pitluck S."/>
            <person name="Kyrpides N."/>
            <person name="Mavromatis K."/>
            <person name="Ivanova N."/>
            <person name="Munk A.C."/>
            <person name="Brettin T."/>
            <person name="Detter J.C."/>
            <person name="Han C."/>
            <person name="Larimer F."/>
            <person name="Land M."/>
            <person name="Hauser L."/>
            <person name="Markowitz V."/>
            <person name="Cheng J.-F."/>
            <person name="Hugenholtz P."/>
            <person name="Woyke T."/>
            <person name="Wu D."/>
            <person name="Jando M."/>
            <person name="Schneider S."/>
            <person name="Klenk H.-P."/>
            <person name="Eisen J.A."/>
        </authorList>
    </citation>
    <scope>NUCLEOTIDE SEQUENCE [LARGE SCALE GENOMIC DNA]</scope>
    <source>
        <strain evidence="7">ATCC 25078 / DSM 43160 / JCM 3152 / KCC A-0152 / KCTC 9177 / NBRC 13315 / NRRL B-3577 / G-20</strain>
    </source>
</reference>
<evidence type="ECO:0000256" key="2">
    <source>
        <dbReference type="ARBA" id="ARBA00022737"/>
    </source>
</evidence>
<feature type="repeat" description="WD" evidence="3">
    <location>
        <begin position="675"/>
        <end position="716"/>
    </location>
</feature>
<organism evidence="6 7">
    <name type="scientific">Geodermatophilus obscurus (strain ATCC 25078 / DSM 43160 / JCM 3152 / CCUG 61914 / KCC A-0152 / KCTC 9177 / NBRC 13315 / NRRL B-3577 / G-20)</name>
    <dbReference type="NCBI Taxonomy" id="526225"/>
    <lineage>
        <taxon>Bacteria</taxon>
        <taxon>Bacillati</taxon>
        <taxon>Actinomycetota</taxon>
        <taxon>Actinomycetes</taxon>
        <taxon>Geodermatophilales</taxon>
        <taxon>Geodermatophilaceae</taxon>
        <taxon>Geodermatophilus</taxon>
    </lineage>
</organism>
<dbReference type="EMBL" id="CP001867">
    <property type="protein sequence ID" value="ADB76044.1"/>
    <property type="molecule type" value="Genomic_DNA"/>
</dbReference>
<sequence>MASAQARVEVWHPVDPSDRGDIAILSFGGELPRGPVPARLVSSDDFWGHPFRTFGFPRRHDHGVWAAGVLRGSQGAGWVQMEAISSGYPVEAGFSGGPVWDDELAGVVGMTVAADARSDLRTAYLIPASTLIDAFPPLARHTLPPCPYRGLYPFRVQDASLFFGREDLTDRLVREVTRRPLVAVVGPSGSGKSSVVFAGLLPQLLQQPGWVSVSMRPAQASSPLHALAGAILPVLEPDRSETERLAAMDPLTDVLRDGHLPDVISRVLVRQHATRLVLVVDQFEELFGRGVSADATQFIRTLLSALPDQRGTQSAFTTVLTLRADFLGNALQDPVMAQALEDSVTTIGQMGRDQLRSVILRPLPPDVRYEAGLVQRILGDVGEEPGSLPLLEFALTLLWEKQERGLLSHAAYEELGGVDGALATYAERVFSEQVRPEDQDEARRLFIQLVRPSDAAPVRRVARRAELGEARWQLGQRIAATRLLVADRDAAGAESVELVHEALIDGWTRLHTWVAEDMAFRAWQEQLRASVSAWEKVRRDTGALLRGAQLAEAERWLQERQDDLSETEQDFIKLSKTFRGRSVRRLRLAVATLTVLLLVASGLGVVVTKQRNQAAQQSRVAESSLLASEAMSLAGSRPDVALALAAAAYRRANSPEATRILTRMATDHQDTDALLLTSLQSVSGVQFNPTDSNVLAVQGDGGITLWDVKNDKPLYATGPLDEGIGGTAFSHDGRMIALALWGTKSWVALWSPANDRVDVVSADVDSAYSAGTLQFSPNDTLVAFCTDEGIELWRADNPQLESSIPLTDALTCSFGFTADSSVLYMDDGEIKRWDIRTREVATHGRVAEPGQGASLSIAPNGQVALCVDGQGHMFWWDVVGKKQLEDASQLAFTGSTPTFTPDSQWAITQSNMVQGGAYLIDVSSRQLAASFTLPWLGGFPQGASLSGDGQLIAFPAGGGAVGLTEVVTHREVPVDASQIALPKDDPDHIITVTFSESSTGGVESYALDGSERVELLPASPLPSDSQAPPSALSPDGHYYAQWDESSNRVVLTDISITPVGQGRQLEGPTSTPKALAFDPGGQFLASVDSPDGTQSLELSVWSAETGALSSHFPLPEGYVLGNEGLAVHPTGQTVATYDSHGTVTLWEHAGKKLTELSVDGASAVNFSPNGRWLSVVTSANTRLWDMKDTKQSPRRLAAGPSNLVASLARFSPDEEYIAIATSDGASPYISVWRTADGEFVGEVASYASDYLFTPDNEHLIVSGSGVHVVSFTPSAALDTICRILRDHSLSAKEWDRYVLGVDYIPACG</sequence>
<keyword evidence="2" id="KW-0677">Repeat</keyword>
<dbReference type="SUPFAM" id="SSF82171">
    <property type="entry name" value="DPP6 N-terminal domain-like"/>
    <property type="match status" value="1"/>
</dbReference>
<dbReference type="PROSITE" id="PS00678">
    <property type="entry name" value="WD_REPEATS_1"/>
    <property type="match status" value="1"/>
</dbReference>
<dbReference type="InterPro" id="IPR049052">
    <property type="entry name" value="nSTAND1"/>
</dbReference>
<keyword evidence="1 3" id="KW-0853">WD repeat</keyword>
<dbReference type="eggNOG" id="COG2319">
    <property type="taxonomic scope" value="Bacteria"/>
</dbReference>
<evidence type="ECO:0000256" key="4">
    <source>
        <dbReference type="SAM" id="MobiDB-lite"/>
    </source>
</evidence>
<dbReference type="SUPFAM" id="SSF50494">
    <property type="entry name" value="Trypsin-like serine proteases"/>
    <property type="match status" value="1"/>
</dbReference>
<dbReference type="PANTHER" id="PTHR22847:SF637">
    <property type="entry name" value="WD REPEAT DOMAIN 5B"/>
    <property type="match status" value="1"/>
</dbReference>
<dbReference type="PANTHER" id="PTHR22847">
    <property type="entry name" value="WD40 REPEAT PROTEIN"/>
    <property type="match status" value="1"/>
</dbReference>
<feature type="domain" description="Novel STAND NTPase 1" evidence="5">
    <location>
        <begin position="147"/>
        <end position="541"/>
    </location>
</feature>
<dbReference type="Proteomes" id="UP000001382">
    <property type="component" value="Chromosome"/>
</dbReference>
<dbReference type="InterPro" id="IPR011044">
    <property type="entry name" value="Quino_amine_DH_bsu"/>
</dbReference>
<feature type="region of interest" description="Disordered" evidence="4">
    <location>
        <begin position="1016"/>
        <end position="1035"/>
    </location>
</feature>
<dbReference type="Gene3D" id="2.130.10.10">
    <property type="entry name" value="YVTN repeat-like/Quinoprotein amine dehydrogenase"/>
    <property type="match status" value="3"/>
</dbReference>
<evidence type="ECO:0000259" key="5">
    <source>
        <dbReference type="Pfam" id="PF20703"/>
    </source>
</evidence>
<dbReference type="SUPFAM" id="SSF50969">
    <property type="entry name" value="YVTN repeat-like/Quinoprotein amine dehydrogenase"/>
    <property type="match status" value="1"/>
</dbReference>
<dbReference type="STRING" id="526225.Gobs_3444"/>
<dbReference type="SMART" id="SM00320">
    <property type="entry name" value="WD40"/>
    <property type="match status" value="6"/>
</dbReference>
<dbReference type="InterPro" id="IPR019775">
    <property type="entry name" value="WD40_repeat_CS"/>
</dbReference>
<proteinExistence type="predicted"/>
<protein>
    <submittedName>
        <fullName evidence="6">WD-40 repeat protein</fullName>
    </submittedName>
</protein>
<evidence type="ECO:0000256" key="3">
    <source>
        <dbReference type="PROSITE-ProRule" id="PRU00221"/>
    </source>
</evidence>
<dbReference type="Gene3D" id="3.40.50.300">
    <property type="entry name" value="P-loop containing nucleotide triphosphate hydrolases"/>
    <property type="match status" value="1"/>
</dbReference>